<evidence type="ECO:0000313" key="1">
    <source>
        <dbReference type="EMBL" id="AWP19606.1"/>
    </source>
</evidence>
<sequence length="69" mass="7786">MSTAAILTWPKCVSIINESSELNTRSPCEIIQRHVHYAPARSFECRMTVTTGNKTMPPILCKPHNIFNV</sequence>
<dbReference type="Proteomes" id="UP000246464">
    <property type="component" value="Chromosome 20"/>
</dbReference>
<proteinExistence type="predicted"/>
<reference evidence="1 2" key="1">
    <citation type="submission" date="2017-12" db="EMBL/GenBank/DDBJ databases">
        <title>Integrating genomic resources of turbot (Scophthalmus maximus) in depth evaluation of genetic and physical mapping variation across individuals.</title>
        <authorList>
            <person name="Martinez P."/>
        </authorList>
    </citation>
    <scope>NUCLEOTIDE SEQUENCE [LARGE SCALE GENOMIC DNA]</scope>
</reference>
<organism evidence="1 2">
    <name type="scientific">Scophthalmus maximus</name>
    <name type="common">Turbot</name>
    <name type="synonym">Psetta maxima</name>
    <dbReference type="NCBI Taxonomy" id="52904"/>
    <lineage>
        <taxon>Eukaryota</taxon>
        <taxon>Metazoa</taxon>
        <taxon>Chordata</taxon>
        <taxon>Craniata</taxon>
        <taxon>Vertebrata</taxon>
        <taxon>Euteleostomi</taxon>
        <taxon>Actinopterygii</taxon>
        <taxon>Neopterygii</taxon>
        <taxon>Teleostei</taxon>
        <taxon>Neoteleostei</taxon>
        <taxon>Acanthomorphata</taxon>
        <taxon>Carangaria</taxon>
        <taxon>Pleuronectiformes</taxon>
        <taxon>Pleuronectoidei</taxon>
        <taxon>Scophthalmidae</taxon>
        <taxon>Scophthalmus</taxon>
    </lineage>
</organism>
<dbReference type="AlphaFoldDB" id="A0A2U9CVC7"/>
<name>A0A2U9CVC7_SCOMX</name>
<protein>
    <submittedName>
        <fullName evidence="1">Uncharacterized protein</fullName>
    </submittedName>
</protein>
<dbReference type="EMBL" id="CP026262">
    <property type="protein sequence ID" value="AWP19606.1"/>
    <property type="molecule type" value="Genomic_DNA"/>
</dbReference>
<keyword evidence="2" id="KW-1185">Reference proteome</keyword>
<accession>A0A2U9CVC7</accession>
<evidence type="ECO:0000313" key="2">
    <source>
        <dbReference type="Proteomes" id="UP000246464"/>
    </source>
</evidence>
<gene>
    <name evidence="1" type="ORF">SMAX5B_009704</name>
</gene>